<name>A0ABT3GL44_9BACT</name>
<dbReference type="Proteomes" id="UP001320876">
    <property type="component" value="Unassembled WGS sequence"/>
</dbReference>
<dbReference type="RefSeq" id="WP_264488351.1">
    <property type="nucleotide sequence ID" value="NZ_JAPDDT010000007.1"/>
</dbReference>
<protein>
    <submittedName>
        <fullName evidence="1">Uncharacterized protein</fullName>
    </submittedName>
</protein>
<gene>
    <name evidence="1" type="ORF">OKA05_16875</name>
</gene>
<reference evidence="1 2" key="1">
    <citation type="submission" date="2022-10" db="EMBL/GenBank/DDBJ databases">
        <title>Luteolibacter arcticus strain CCTCC AB 2014275, whole genome shotgun sequencing project.</title>
        <authorList>
            <person name="Zhao G."/>
            <person name="Shen L."/>
        </authorList>
    </citation>
    <scope>NUCLEOTIDE SEQUENCE [LARGE SCALE GENOMIC DNA]</scope>
    <source>
        <strain evidence="1 2">CCTCC AB 2014275</strain>
    </source>
</reference>
<accession>A0ABT3GL44</accession>
<keyword evidence="2" id="KW-1185">Reference proteome</keyword>
<organism evidence="1 2">
    <name type="scientific">Luteolibacter arcticus</name>
    <dbReference type="NCBI Taxonomy" id="1581411"/>
    <lineage>
        <taxon>Bacteria</taxon>
        <taxon>Pseudomonadati</taxon>
        <taxon>Verrucomicrobiota</taxon>
        <taxon>Verrucomicrobiia</taxon>
        <taxon>Verrucomicrobiales</taxon>
        <taxon>Verrucomicrobiaceae</taxon>
        <taxon>Luteolibacter</taxon>
    </lineage>
</organism>
<evidence type="ECO:0000313" key="1">
    <source>
        <dbReference type="EMBL" id="MCW1924243.1"/>
    </source>
</evidence>
<dbReference type="EMBL" id="JAPDDT010000007">
    <property type="protein sequence ID" value="MCW1924243.1"/>
    <property type="molecule type" value="Genomic_DNA"/>
</dbReference>
<comment type="caution">
    <text evidence="1">The sequence shown here is derived from an EMBL/GenBank/DDBJ whole genome shotgun (WGS) entry which is preliminary data.</text>
</comment>
<evidence type="ECO:0000313" key="2">
    <source>
        <dbReference type="Proteomes" id="UP001320876"/>
    </source>
</evidence>
<sequence length="619" mass="68479">MLLLKLTAKGSQAKSEERLMEGAMELLDIHLSGAHPKIVQAQKSGIKAAVNFTFTHYLESVDPGWLLTNTANIKDVVNQLLVVCRYKNFFGVFCSDSAARNSLFKEIRDRKVGIKSLVDFEAVPREVLDTAFMGGRTRTLWLSGVHRQTALKPDSKMLVGMDLENSLSPLEDQSYHYTAARSMAAMAGGQRPIGLAHSKSSLWLSATANWTEFCSLSKEILDALWQTSTSTKKKAVAYPMRFLAEPVDGVAALNGAFDVSFVPPELLVMGAANGSVKDQRLAEKWAYESEFTKVNQTGNKITSAAFLRGQELGDVELEISSSTSKVTVKVSGKMKAGASKPEWDELLRACRNTRWLKIRFDSGMTLSDGRVFKMRFRDYLFEGWRFEDLGEKLAAGNAKRFDVGKEKPTTAAASGLSVNDIGKQKSLFCWVASYWRTHPLFGCGNGFLFCDDGGDEIADFIQLETKPADGGDPRLTLIHVKAAGSDTLGRQISVAEYEVVCGQAVKNLHALDSESLQKMVRRNETNSVAAATWENGLLLGNRKKLIQTIDGLGHNYRRRVVVLQPRVTKSRYDKVAKTFRNTTTTREEDRFRQLNTLLLEAELACKGLGAEFYVIGSAC</sequence>
<proteinExistence type="predicted"/>